<keyword evidence="2" id="KW-0238">DNA-binding</keyword>
<dbReference type="SMART" id="SM00347">
    <property type="entry name" value="HTH_MARR"/>
    <property type="match status" value="1"/>
</dbReference>
<dbReference type="AlphaFoldDB" id="A0A238YEZ4"/>
<dbReference type="Pfam" id="PF01047">
    <property type="entry name" value="MarR"/>
    <property type="match status" value="1"/>
</dbReference>
<proteinExistence type="predicted"/>
<evidence type="ECO:0000259" key="1">
    <source>
        <dbReference type="PROSITE" id="PS50995"/>
    </source>
</evidence>
<protein>
    <submittedName>
        <fullName evidence="2">DNA-binding transcriptional regulator, MarR family</fullName>
    </submittedName>
</protein>
<dbReference type="Proteomes" id="UP000198403">
    <property type="component" value="Unassembled WGS sequence"/>
</dbReference>
<dbReference type="SUPFAM" id="SSF46785">
    <property type="entry name" value="Winged helix' DNA-binding domain"/>
    <property type="match status" value="1"/>
</dbReference>
<sequence>MRRLAGPAAAGLSPTDLWLLDGIVRHGPLRISDLAAWQGVDKSTATSQVRRLTDRGLVLRRADPSDGRAVLVVASDAGLLLHRDVSRQGAHVLAELMGDWDPADRQDFARLLSRFADELGPGPGVR</sequence>
<dbReference type="PANTHER" id="PTHR39515:SF2">
    <property type="entry name" value="HTH-TYPE TRANSCRIPTIONAL REGULATOR RV0880"/>
    <property type="match status" value="1"/>
</dbReference>
<dbReference type="PANTHER" id="PTHR39515">
    <property type="entry name" value="CONSERVED PROTEIN"/>
    <property type="match status" value="1"/>
</dbReference>
<dbReference type="PROSITE" id="PS50995">
    <property type="entry name" value="HTH_MARR_2"/>
    <property type="match status" value="1"/>
</dbReference>
<gene>
    <name evidence="2" type="ORF">SAMN06272737_11992</name>
</gene>
<feature type="domain" description="HTH marR-type" evidence="1">
    <location>
        <begin position="1"/>
        <end position="117"/>
    </location>
</feature>
<organism evidence="2 3">
    <name type="scientific">Blastococcus mobilis</name>
    <dbReference type="NCBI Taxonomy" id="1938746"/>
    <lineage>
        <taxon>Bacteria</taxon>
        <taxon>Bacillati</taxon>
        <taxon>Actinomycetota</taxon>
        <taxon>Actinomycetes</taxon>
        <taxon>Geodermatophilales</taxon>
        <taxon>Geodermatophilaceae</taxon>
        <taxon>Blastococcus</taxon>
    </lineage>
</organism>
<keyword evidence="3" id="KW-1185">Reference proteome</keyword>
<name>A0A238YEZ4_9ACTN</name>
<dbReference type="InterPro" id="IPR052526">
    <property type="entry name" value="HTH-type_Bedaq_tolerance"/>
</dbReference>
<dbReference type="EMBL" id="FZNO01000019">
    <property type="protein sequence ID" value="SNR69630.1"/>
    <property type="molecule type" value="Genomic_DNA"/>
</dbReference>
<dbReference type="InterPro" id="IPR000835">
    <property type="entry name" value="HTH_MarR-typ"/>
</dbReference>
<accession>A0A238YEZ4</accession>
<evidence type="ECO:0000313" key="2">
    <source>
        <dbReference type="EMBL" id="SNR69630.1"/>
    </source>
</evidence>
<reference evidence="2 3" key="1">
    <citation type="submission" date="2017-06" db="EMBL/GenBank/DDBJ databases">
        <authorList>
            <person name="Kim H.J."/>
            <person name="Triplett B.A."/>
        </authorList>
    </citation>
    <scope>NUCLEOTIDE SEQUENCE [LARGE SCALE GENOMIC DNA]</scope>
    <source>
        <strain evidence="2 3">DSM 44272</strain>
    </source>
</reference>
<dbReference type="GO" id="GO:0003677">
    <property type="term" value="F:DNA binding"/>
    <property type="evidence" value="ECO:0007669"/>
    <property type="project" value="UniProtKB-KW"/>
</dbReference>
<evidence type="ECO:0000313" key="3">
    <source>
        <dbReference type="Proteomes" id="UP000198403"/>
    </source>
</evidence>
<dbReference type="InterPro" id="IPR036390">
    <property type="entry name" value="WH_DNA-bd_sf"/>
</dbReference>
<dbReference type="Gene3D" id="1.10.10.10">
    <property type="entry name" value="Winged helix-like DNA-binding domain superfamily/Winged helix DNA-binding domain"/>
    <property type="match status" value="1"/>
</dbReference>
<dbReference type="GO" id="GO:0003700">
    <property type="term" value="F:DNA-binding transcription factor activity"/>
    <property type="evidence" value="ECO:0007669"/>
    <property type="project" value="InterPro"/>
</dbReference>
<dbReference type="InterPro" id="IPR036388">
    <property type="entry name" value="WH-like_DNA-bd_sf"/>
</dbReference>